<evidence type="ECO:0000313" key="3">
    <source>
        <dbReference type="Proteomes" id="UP000008631"/>
    </source>
</evidence>
<dbReference type="Pfam" id="PF12849">
    <property type="entry name" value="PBP_like_2"/>
    <property type="match status" value="1"/>
</dbReference>
<dbReference type="InterPro" id="IPR024370">
    <property type="entry name" value="PBP_domain"/>
</dbReference>
<dbReference type="STRING" id="575540.Isop_0405"/>
<feature type="domain" description="PBP" evidence="1">
    <location>
        <begin position="23"/>
        <end position="247"/>
    </location>
</feature>
<protein>
    <submittedName>
        <fullName evidence="2">ABC-type tungstate transport system, permease component</fullName>
    </submittedName>
</protein>
<dbReference type="SUPFAM" id="SSF53850">
    <property type="entry name" value="Periplasmic binding protein-like II"/>
    <property type="match status" value="1"/>
</dbReference>
<organism evidence="2 3">
    <name type="scientific">Isosphaera pallida (strain ATCC 43644 / DSM 9630 / IS1B)</name>
    <dbReference type="NCBI Taxonomy" id="575540"/>
    <lineage>
        <taxon>Bacteria</taxon>
        <taxon>Pseudomonadati</taxon>
        <taxon>Planctomycetota</taxon>
        <taxon>Planctomycetia</taxon>
        <taxon>Isosphaerales</taxon>
        <taxon>Isosphaeraceae</taxon>
        <taxon>Isosphaera</taxon>
    </lineage>
</organism>
<dbReference type="Proteomes" id="UP000008631">
    <property type="component" value="Chromosome"/>
</dbReference>
<dbReference type="OrthoDB" id="186379at2"/>
<dbReference type="AlphaFoldDB" id="E8QYM4"/>
<gene>
    <name evidence="2" type="ordered locus">Isop_0405</name>
</gene>
<reference evidence="2 3" key="2">
    <citation type="journal article" date="2011" name="Stand. Genomic Sci.">
        <title>Complete genome sequence of Isosphaera pallida type strain (IS1B).</title>
        <authorList>
            <consortium name="US DOE Joint Genome Institute (JGI-PGF)"/>
            <person name="Goker M."/>
            <person name="Cleland D."/>
            <person name="Saunders E."/>
            <person name="Lapidus A."/>
            <person name="Nolan M."/>
            <person name="Lucas S."/>
            <person name="Hammon N."/>
            <person name="Deshpande S."/>
            <person name="Cheng J.F."/>
            <person name="Tapia R."/>
            <person name="Han C."/>
            <person name="Goodwin L."/>
            <person name="Pitluck S."/>
            <person name="Liolios K."/>
            <person name="Pagani I."/>
            <person name="Ivanova N."/>
            <person name="Mavromatis K."/>
            <person name="Pati A."/>
            <person name="Chen A."/>
            <person name="Palaniappan K."/>
            <person name="Land M."/>
            <person name="Hauser L."/>
            <person name="Chang Y.J."/>
            <person name="Jeffries C.D."/>
            <person name="Detter J.C."/>
            <person name="Beck B."/>
            <person name="Woyke T."/>
            <person name="Bristow J."/>
            <person name="Eisen J.A."/>
            <person name="Markowitz V."/>
            <person name="Hugenholtz P."/>
            <person name="Kyrpides N.C."/>
            <person name="Klenk H.P."/>
        </authorList>
    </citation>
    <scope>NUCLEOTIDE SEQUENCE [LARGE SCALE GENOMIC DNA]</scope>
    <source>
        <strain evidence="3">ATCC 43644 / DSM 9630 / IS1B</strain>
    </source>
</reference>
<proteinExistence type="predicted"/>
<dbReference type="HOGENOM" id="CLU_061511_0_0_0"/>
<dbReference type="PANTHER" id="PTHR37945:SF1">
    <property type="entry name" value="EXTRACELLULAR TUNGSTATE BINDING PROTEIN"/>
    <property type="match status" value="1"/>
</dbReference>
<dbReference type="EMBL" id="CP002353">
    <property type="protein sequence ID" value="ADV61000.1"/>
    <property type="molecule type" value="Genomic_DNA"/>
</dbReference>
<evidence type="ECO:0000313" key="2">
    <source>
        <dbReference type="EMBL" id="ADV61000.1"/>
    </source>
</evidence>
<dbReference type="InterPro" id="IPR052738">
    <property type="entry name" value="ABC-Tungstate_binding"/>
</dbReference>
<dbReference type="RefSeq" id="WP_013563289.1">
    <property type="nucleotide sequence ID" value="NC_014962.1"/>
</dbReference>
<name>E8QYM4_ISOPI</name>
<keyword evidence="3" id="KW-1185">Reference proteome</keyword>
<sequence>MRIIVFFLLFLVGFFGNGCVDSSPTSFIVATTTSTRDTGLFEELLPVFQAKTGIEPRVVAVGTGQALEIGRRGDADVLLTHDPDGEQRFVAEGFGTSRMLVMSNDFVLVGPVDDPAGVGGATSGADAFLRIARKQAVFVSRGDESGTHRKEKATWALAGLEPSGDWYVRSGQGMGAVLRMADEKRGYTLSDKGTFLAQRDKLSLAVVYTGDPTWTNQYAVVPVNPARHPHVKHDLAERFAEFLVSDEGQRLIAEFGRAKYGEPLFRANSPRAGGGP</sequence>
<dbReference type="Gene3D" id="3.40.190.10">
    <property type="entry name" value="Periplasmic binding protein-like II"/>
    <property type="match status" value="2"/>
</dbReference>
<reference key="1">
    <citation type="submission" date="2010-11" db="EMBL/GenBank/DDBJ databases">
        <title>The complete sequence of chromosome of Isophaera pallida ATCC 43644.</title>
        <authorList>
            <consortium name="US DOE Joint Genome Institute (JGI-PGF)"/>
            <person name="Lucas S."/>
            <person name="Copeland A."/>
            <person name="Lapidus A."/>
            <person name="Bruce D."/>
            <person name="Goodwin L."/>
            <person name="Pitluck S."/>
            <person name="Kyrpides N."/>
            <person name="Mavromatis K."/>
            <person name="Pagani I."/>
            <person name="Ivanova N."/>
            <person name="Saunders E."/>
            <person name="Brettin T."/>
            <person name="Detter J.C."/>
            <person name="Han C."/>
            <person name="Tapia R."/>
            <person name="Land M."/>
            <person name="Hauser L."/>
            <person name="Markowitz V."/>
            <person name="Cheng J.-F."/>
            <person name="Hugenholtz P."/>
            <person name="Woyke T."/>
            <person name="Wu D."/>
            <person name="Eisen J.A."/>
        </authorList>
    </citation>
    <scope>NUCLEOTIDE SEQUENCE</scope>
    <source>
        <strain>ATCC 43644</strain>
    </source>
</reference>
<evidence type="ECO:0000259" key="1">
    <source>
        <dbReference type="Pfam" id="PF12849"/>
    </source>
</evidence>
<dbReference type="InParanoid" id="E8QYM4"/>
<dbReference type="KEGG" id="ipa:Isop_0405"/>
<dbReference type="eggNOG" id="COG2998">
    <property type="taxonomic scope" value="Bacteria"/>
</dbReference>
<dbReference type="PANTHER" id="PTHR37945">
    <property type="entry name" value="EXTRACELLULAR TUNGSTATE BINDING PROTEIN"/>
    <property type="match status" value="1"/>
</dbReference>
<accession>E8QYM4</accession>